<keyword evidence="4" id="KW-1185">Reference proteome</keyword>
<feature type="domain" description="Heparinase II/III-like C-terminal" evidence="2">
    <location>
        <begin position="305"/>
        <end position="553"/>
    </location>
</feature>
<dbReference type="InterPro" id="IPR008929">
    <property type="entry name" value="Chondroitin_lyas"/>
</dbReference>
<evidence type="ECO:0000313" key="4">
    <source>
        <dbReference type="Proteomes" id="UP000594800"/>
    </source>
</evidence>
<dbReference type="RefSeq" id="WP_196105001.1">
    <property type="nucleotide sequence ID" value="NZ_CP064942.1"/>
</dbReference>
<evidence type="ECO:0000256" key="1">
    <source>
        <dbReference type="ARBA" id="ARBA00004196"/>
    </source>
</evidence>
<dbReference type="AlphaFoldDB" id="A0A7S9LUZ0"/>
<protein>
    <submittedName>
        <fullName evidence="3">Heparinase II/III family protein</fullName>
    </submittedName>
</protein>
<sequence>MARSSLGTRARAADNKLQAWRSALAGRIKAITTQPEPRAIGSAARARQMEAGNFLFNGELVEAPGLTIWDVPQPSIHFTFAVHGFEWLDDFAAATDPKARALAQEWLWLWIDRYGAARGPGWYPHLTGRRLIRWISHAPFVLKGQERAESHKFFKSLGRQVAYLAHAWPDAAQGLPRIEALTGLIYAAISLEGAEGLLKGARRGLSKACASLGPDGGVRSRNPEELLEVFTALIWAAHAQREAGHAPDQAHLDAIERIAPTLRGLRLGDGALARFNGGGRGTEGLLDLSLAESGVRSAERAKTMMGYARLASGRTVVVMDAAAPPSGPDGLRSHAGTLSFEMTSGRRPLIVNQGPGDAFGADWRERARETAAHSTVEIDATPMAQFTPLNVFGRAEGATLIDGPQVVAVERAVDRSGFWALGTHDGYSASFGLHHERRLFMSPDGGDLRGEDTLSAQSSRERARFARRREQGTLPWRARFHIHPDVETSLDLGGEAVSLTLPSGEIWVFRQSGGELSLEPSTYLDRRRLNPRLTQQIVVTAEAMDYASRINWAFRRVEEDGPARRDLAD</sequence>
<proteinExistence type="predicted"/>
<evidence type="ECO:0000313" key="3">
    <source>
        <dbReference type="EMBL" id="QPH55739.1"/>
    </source>
</evidence>
<evidence type="ECO:0000259" key="2">
    <source>
        <dbReference type="Pfam" id="PF07940"/>
    </source>
</evidence>
<comment type="subcellular location">
    <subcellularLocation>
        <location evidence="1">Cell envelope</location>
    </subcellularLocation>
</comment>
<dbReference type="Proteomes" id="UP000594800">
    <property type="component" value="Chromosome"/>
</dbReference>
<accession>A0A7S9LUZ0</accession>
<dbReference type="Gene3D" id="1.50.10.100">
    <property type="entry name" value="Chondroitin AC/alginate lyase"/>
    <property type="match status" value="1"/>
</dbReference>
<dbReference type="Pfam" id="PF07940">
    <property type="entry name" value="Hepar_II_III_C"/>
    <property type="match status" value="1"/>
</dbReference>
<dbReference type="Gene3D" id="2.70.98.70">
    <property type="match status" value="1"/>
</dbReference>
<dbReference type="InterPro" id="IPR012480">
    <property type="entry name" value="Hepar_II_III_C"/>
</dbReference>
<gene>
    <name evidence="3" type="ORF">I0K15_08440</name>
</gene>
<reference evidence="3 4" key="1">
    <citation type="submission" date="2020-11" db="EMBL/GenBank/DDBJ databases">
        <title>Description of Pontivivens ytuae sp. nov. isolated from deep sea sediment of Mariana Trench.</title>
        <authorList>
            <person name="Wang Z."/>
            <person name="Sun Q.-L."/>
            <person name="Xu X.-D."/>
            <person name="Tang Y.-Z."/>
            <person name="Zhang J."/>
        </authorList>
    </citation>
    <scope>NUCLEOTIDE SEQUENCE [LARGE SCALE GENOMIC DNA]</scope>
    <source>
        <strain evidence="3 4">MT2928</strain>
    </source>
</reference>
<name>A0A7S9LUZ0_9RHOB</name>
<dbReference type="KEGG" id="poz:I0K15_08440"/>
<dbReference type="GO" id="GO:0016829">
    <property type="term" value="F:lyase activity"/>
    <property type="evidence" value="ECO:0007669"/>
    <property type="project" value="InterPro"/>
</dbReference>
<organism evidence="3 4">
    <name type="scientific">Pontivivens ytuae</name>
    <dbReference type="NCBI Taxonomy" id="2789856"/>
    <lineage>
        <taxon>Bacteria</taxon>
        <taxon>Pseudomonadati</taxon>
        <taxon>Pseudomonadota</taxon>
        <taxon>Alphaproteobacteria</taxon>
        <taxon>Rhodobacterales</taxon>
        <taxon>Paracoccaceae</taxon>
        <taxon>Pontivivens</taxon>
    </lineage>
</organism>
<dbReference type="GO" id="GO:0030313">
    <property type="term" value="C:cell envelope"/>
    <property type="evidence" value="ECO:0007669"/>
    <property type="project" value="UniProtKB-SubCell"/>
</dbReference>
<dbReference type="EMBL" id="CP064942">
    <property type="protein sequence ID" value="QPH55739.1"/>
    <property type="molecule type" value="Genomic_DNA"/>
</dbReference>